<dbReference type="InterPro" id="IPR031974">
    <property type="entry name" value="PDCD7"/>
</dbReference>
<feature type="region of interest" description="Disordered" evidence="2">
    <location>
        <begin position="1"/>
        <end position="150"/>
    </location>
</feature>
<dbReference type="Pfam" id="PF16021">
    <property type="entry name" value="PDCD7"/>
    <property type="match status" value="1"/>
</dbReference>
<evidence type="ECO:0000256" key="2">
    <source>
        <dbReference type="SAM" id="MobiDB-lite"/>
    </source>
</evidence>
<accession>A0A3P9IVN2</accession>
<dbReference type="PANTHER" id="PTHR48190">
    <property type="entry name" value="PROGRAMMED CELL DEATH PROTEIN 7"/>
    <property type="match status" value="1"/>
</dbReference>
<feature type="coiled-coil region" evidence="1">
    <location>
        <begin position="309"/>
        <end position="339"/>
    </location>
</feature>
<evidence type="ECO:0000313" key="3">
    <source>
        <dbReference type="Ensembl" id="ENSORLP00015024027.1"/>
    </source>
</evidence>
<evidence type="ECO:0000313" key="4">
    <source>
        <dbReference type="Proteomes" id="UP000265200"/>
    </source>
</evidence>
<feature type="compositionally biased region" description="Polar residues" evidence="2">
    <location>
        <begin position="1"/>
        <end position="15"/>
    </location>
</feature>
<name>A0A3P9IVN2_ORYLA</name>
<dbReference type="InterPro" id="IPR052831">
    <property type="entry name" value="Apoptosis_promoter"/>
</dbReference>
<dbReference type="PANTHER" id="PTHR48190:SF2">
    <property type="entry name" value="PROGRAMMED CELL DEATH PROTEIN 7"/>
    <property type="match status" value="1"/>
</dbReference>
<protein>
    <submittedName>
        <fullName evidence="3">Programmed cell death 7</fullName>
    </submittedName>
</protein>
<reference evidence="3" key="3">
    <citation type="submission" date="2025-08" db="UniProtKB">
        <authorList>
            <consortium name="Ensembl"/>
        </authorList>
    </citation>
    <scope>IDENTIFICATION</scope>
    <source>
        <strain evidence="3">HSOK</strain>
    </source>
</reference>
<reference evidence="3" key="4">
    <citation type="submission" date="2025-09" db="UniProtKB">
        <authorList>
            <consortium name="Ensembl"/>
        </authorList>
    </citation>
    <scope>IDENTIFICATION</scope>
    <source>
        <strain evidence="3">HSOK</strain>
    </source>
</reference>
<proteinExistence type="predicted"/>
<dbReference type="Proteomes" id="UP000265200">
    <property type="component" value="Chromosome 3"/>
</dbReference>
<reference evidence="3 4" key="2">
    <citation type="submission" date="2017-04" db="EMBL/GenBank/DDBJ databases">
        <title>CpG methylation of centromeres and impact of large insertions on vertebrate speciation.</title>
        <authorList>
            <person name="Ichikawa K."/>
            <person name="Yoshimura J."/>
            <person name="Morishita S."/>
        </authorList>
    </citation>
    <scope>NUCLEOTIDE SEQUENCE</scope>
    <source>
        <strain evidence="3 4">HSOK</strain>
    </source>
</reference>
<feature type="compositionally biased region" description="Basic and acidic residues" evidence="2">
    <location>
        <begin position="105"/>
        <end position="114"/>
    </location>
</feature>
<organism evidence="3 4">
    <name type="scientific">Oryzias latipes</name>
    <name type="common">Japanese rice fish</name>
    <name type="synonym">Japanese killifish</name>
    <dbReference type="NCBI Taxonomy" id="8090"/>
    <lineage>
        <taxon>Eukaryota</taxon>
        <taxon>Metazoa</taxon>
        <taxon>Chordata</taxon>
        <taxon>Craniata</taxon>
        <taxon>Vertebrata</taxon>
        <taxon>Euteleostomi</taxon>
        <taxon>Actinopterygii</taxon>
        <taxon>Neopterygii</taxon>
        <taxon>Teleostei</taxon>
        <taxon>Neoteleostei</taxon>
        <taxon>Acanthomorphata</taxon>
        <taxon>Ovalentaria</taxon>
        <taxon>Atherinomorphae</taxon>
        <taxon>Beloniformes</taxon>
        <taxon>Adrianichthyidae</taxon>
        <taxon>Oryziinae</taxon>
        <taxon>Oryzias</taxon>
    </lineage>
</organism>
<reference key="1">
    <citation type="journal article" date="2007" name="Nature">
        <title>The medaka draft genome and insights into vertebrate genome evolution.</title>
        <authorList>
            <person name="Kasahara M."/>
            <person name="Naruse K."/>
            <person name="Sasaki S."/>
            <person name="Nakatani Y."/>
            <person name="Qu W."/>
            <person name="Ahsan B."/>
            <person name="Yamada T."/>
            <person name="Nagayasu Y."/>
            <person name="Doi K."/>
            <person name="Kasai Y."/>
            <person name="Jindo T."/>
            <person name="Kobayashi D."/>
            <person name="Shimada A."/>
            <person name="Toyoda A."/>
            <person name="Kuroki Y."/>
            <person name="Fujiyama A."/>
            <person name="Sasaki T."/>
            <person name="Shimizu A."/>
            <person name="Asakawa S."/>
            <person name="Shimizu N."/>
            <person name="Hashimoto S."/>
            <person name="Yang J."/>
            <person name="Lee Y."/>
            <person name="Matsushima K."/>
            <person name="Sugano S."/>
            <person name="Sakaizumi M."/>
            <person name="Narita T."/>
            <person name="Ohishi K."/>
            <person name="Haga S."/>
            <person name="Ohta F."/>
            <person name="Nomoto H."/>
            <person name="Nogata K."/>
            <person name="Morishita T."/>
            <person name="Endo T."/>
            <person name="Shin-I T."/>
            <person name="Takeda H."/>
            <person name="Morishita S."/>
            <person name="Kohara Y."/>
        </authorList>
    </citation>
    <scope>NUCLEOTIDE SEQUENCE [LARGE SCALE GENOMIC DNA]</scope>
    <source>
        <strain>Hd-rR</strain>
    </source>
</reference>
<keyword evidence="1" id="KW-0175">Coiled coil</keyword>
<evidence type="ECO:0000256" key="1">
    <source>
        <dbReference type="SAM" id="Coils"/>
    </source>
</evidence>
<feature type="compositionally biased region" description="Basic and acidic residues" evidence="2">
    <location>
        <begin position="128"/>
        <end position="150"/>
    </location>
</feature>
<dbReference type="AlphaFoldDB" id="A0A3P9IVN2"/>
<feature type="compositionally biased region" description="Low complexity" evidence="2">
    <location>
        <begin position="77"/>
        <end position="89"/>
    </location>
</feature>
<dbReference type="Ensembl" id="ENSORLT00015009006.1">
    <property type="protein sequence ID" value="ENSORLP00015024027.1"/>
    <property type="gene ID" value="ENSORLG00015004348.1"/>
</dbReference>
<sequence length="490" mass="55647">MDGNSLHQNRYQPPRQSGCGVAPGPPPPYDTPEHGLPHWFHASPPEACFGGSCLPSPFGFDPSIPPPSFVSPPLGQPPRSARPAAGGPSFLSFPPQFGAASPWFESERGQRPDDGLWDGGPPPAAPRRGLDRGSETRGRAEEEEAQQKRRDQDWICRFLQGRSRRNQRGPRLRQEHRLPLAELSGVLYGAAALVSRLEQLCLRLQGDDGGWTESYSAALDVRRQLQENMALLRDSEGLARTKALRVSRKRARLLKARTLRDLERKQAEERGCLKEAAIDEWRLRQIQQGEEKKKEQELKLAADAVLCEVRKKQADVKRMQDILRSLEKLRKLRKEAANRKGISTEQQCDELFSSSLEQLRRVMKKRATLYSAEEKALMVMLEGEQEEERRREQERRMKKERERRLQVKERVDAILFGEKPPADGALQPFRDFYSQADCSFQALIHIRSQWDLFLVASDNPKGSSLPQSWVIPELPSDQNWASALQSTDLD</sequence>
<feature type="coiled-coil region" evidence="1">
    <location>
        <begin position="382"/>
        <end position="410"/>
    </location>
</feature>
<feature type="compositionally biased region" description="Pro residues" evidence="2">
    <location>
        <begin position="63"/>
        <end position="76"/>
    </location>
</feature>